<organism evidence="2">
    <name type="scientific">Anguilla anguilla</name>
    <name type="common">European freshwater eel</name>
    <name type="synonym">Muraena anguilla</name>
    <dbReference type="NCBI Taxonomy" id="7936"/>
    <lineage>
        <taxon>Eukaryota</taxon>
        <taxon>Metazoa</taxon>
        <taxon>Chordata</taxon>
        <taxon>Craniata</taxon>
        <taxon>Vertebrata</taxon>
        <taxon>Euteleostomi</taxon>
        <taxon>Actinopterygii</taxon>
        <taxon>Neopterygii</taxon>
        <taxon>Teleostei</taxon>
        <taxon>Anguilliformes</taxon>
        <taxon>Anguillidae</taxon>
        <taxon>Anguilla</taxon>
    </lineage>
</organism>
<evidence type="ECO:0000313" key="2">
    <source>
        <dbReference type="EMBL" id="JAH86999.1"/>
    </source>
</evidence>
<dbReference type="AlphaFoldDB" id="A0A0E9W9D4"/>
<evidence type="ECO:0000256" key="1">
    <source>
        <dbReference type="SAM" id="MobiDB-lite"/>
    </source>
</evidence>
<dbReference type="EMBL" id="GBXM01021578">
    <property type="protein sequence ID" value="JAH86999.1"/>
    <property type="molecule type" value="Transcribed_RNA"/>
</dbReference>
<accession>A0A0E9W9D4</accession>
<feature type="region of interest" description="Disordered" evidence="1">
    <location>
        <begin position="1"/>
        <end position="30"/>
    </location>
</feature>
<reference evidence="2" key="1">
    <citation type="submission" date="2014-11" db="EMBL/GenBank/DDBJ databases">
        <authorList>
            <person name="Amaro Gonzalez C."/>
        </authorList>
    </citation>
    <scope>NUCLEOTIDE SEQUENCE</scope>
</reference>
<proteinExistence type="predicted"/>
<feature type="compositionally biased region" description="Polar residues" evidence="1">
    <location>
        <begin position="14"/>
        <end position="30"/>
    </location>
</feature>
<name>A0A0E9W9D4_ANGAN</name>
<protein>
    <submittedName>
        <fullName evidence="2">Uncharacterized protein</fullName>
    </submittedName>
</protein>
<sequence length="30" mass="3256">MGEVIQKPIPALQMNRSRTPFSNRASGGVL</sequence>
<reference evidence="2" key="2">
    <citation type="journal article" date="2015" name="Fish Shellfish Immunol.">
        <title>Early steps in the European eel (Anguilla anguilla)-Vibrio vulnificus interaction in the gills: Role of the RtxA13 toxin.</title>
        <authorList>
            <person name="Callol A."/>
            <person name="Pajuelo D."/>
            <person name="Ebbesson L."/>
            <person name="Teles M."/>
            <person name="MacKenzie S."/>
            <person name="Amaro C."/>
        </authorList>
    </citation>
    <scope>NUCLEOTIDE SEQUENCE</scope>
</reference>